<dbReference type="GO" id="GO:0005686">
    <property type="term" value="C:U2 snRNP"/>
    <property type="evidence" value="ECO:0007669"/>
    <property type="project" value="TreeGrafter"/>
</dbReference>
<feature type="region of interest" description="Disordered" evidence="3">
    <location>
        <begin position="177"/>
        <end position="234"/>
    </location>
</feature>
<dbReference type="GO" id="GO:0071011">
    <property type="term" value="C:precatalytic spliceosome"/>
    <property type="evidence" value="ECO:0007669"/>
    <property type="project" value="TreeGrafter"/>
</dbReference>
<dbReference type="AlphaFoldDB" id="A0A2P4ZB12"/>
<dbReference type="SUPFAM" id="SSF54928">
    <property type="entry name" value="RNA-binding domain, RBD"/>
    <property type="match status" value="1"/>
</dbReference>
<organism evidence="5 6">
    <name type="scientific">Trichoderma gamsii</name>
    <dbReference type="NCBI Taxonomy" id="398673"/>
    <lineage>
        <taxon>Eukaryota</taxon>
        <taxon>Fungi</taxon>
        <taxon>Dikarya</taxon>
        <taxon>Ascomycota</taxon>
        <taxon>Pezizomycotina</taxon>
        <taxon>Sordariomycetes</taxon>
        <taxon>Hypocreomycetidae</taxon>
        <taxon>Hypocreales</taxon>
        <taxon>Hypocreaceae</taxon>
        <taxon>Trichoderma</taxon>
    </lineage>
</organism>
<dbReference type="GeneID" id="29987704"/>
<dbReference type="GO" id="GO:0003723">
    <property type="term" value="F:RNA binding"/>
    <property type="evidence" value="ECO:0007669"/>
    <property type="project" value="UniProtKB-UniRule"/>
</dbReference>
<name>A0A2P4ZB12_9HYPO</name>
<proteinExistence type="predicted"/>
<dbReference type="GO" id="GO:0000398">
    <property type="term" value="P:mRNA splicing, via spliceosome"/>
    <property type="evidence" value="ECO:0007669"/>
    <property type="project" value="InterPro"/>
</dbReference>
<dbReference type="Pfam" id="PF00076">
    <property type="entry name" value="RRM_1"/>
    <property type="match status" value="1"/>
</dbReference>
<feature type="domain" description="RRM" evidence="4">
    <location>
        <begin position="33"/>
        <end position="111"/>
    </location>
</feature>
<dbReference type="InterPro" id="IPR000504">
    <property type="entry name" value="RRM_dom"/>
</dbReference>
<dbReference type="PANTHER" id="PTHR45880">
    <property type="entry name" value="RNA-BINDING MOTIF PROTEIN, X-LINKED 2"/>
    <property type="match status" value="1"/>
</dbReference>
<feature type="region of interest" description="Disordered" evidence="3">
    <location>
        <begin position="269"/>
        <end position="301"/>
    </location>
</feature>
<evidence type="ECO:0000256" key="2">
    <source>
        <dbReference type="PROSITE-ProRule" id="PRU00176"/>
    </source>
</evidence>
<evidence type="ECO:0000256" key="1">
    <source>
        <dbReference type="ARBA" id="ARBA00022884"/>
    </source>
</evidence>
<dbReference type="CDD" id="cd12411">
    <property type="entry name" value="RRM_ist3_like"/>
    <property type="match status" value="1"/>
</dbReference>
<feature type="region of interest" description="Disordered" evidence="3">
    <location>
        <begin position="126"/>
        <end position="151"/>
    </location>
</feature>
<gene>
    <name evidence="5" type="ORF">TGAM01_v209747</name>
</gene>
<dbReference type="InterPro" id="IPR045844">
    <property type="entry name" value="RRM_Ist3-like"/>
</dbReference>
<dbReference type="PANTHER" id="PTHR45880:SF1">
    <property type="entry name" value="RNA-BINDING MOTIF PROTEIN, X-LINKED 2"/>
    <property type="match status" value="1"/>
</dbReference>
<dbReference type="SMART" id="SM00360">
    <property type="entry name" value="RRM"/>
    <property type="match status" value="1"/>
</dbReference>
<dbReference type="STRING" id="398673.A0A2P4ZB12"/>
<feature type="compositionally biased region" description="Basic and acidic residues" evidence="3">
    <location>
        <begin position="219"/>
        <end position="233"/>
    </location>
</feature>
<reference evidence="5 6" key="1">
    <citation type="journal article" date="2016" name="Genome Announc.">
        <title>Draft Whole-Genome Sequence of Trichoderma gamsii T6085, a Promising Biocontrol Agent of Fusarium Head Blight on Wheat.</title>
        <authorList>
            <person name="Baroncelli R."/>
            <person name="Zapparata A."/>
            <person name="Piaggeschi G."/>
            <person name="Sarrocco S."/>
            <person name="Vannacci G."/>
        </authorList>
    </citation>
    <scope>NUCLEOTIDE SEQUENCE [LARGE SCALE GENOMIC DNA]</scope>
    <source>
        <strain evidence="5 6">T6085</strain>
    </source>
</reference>
<dbReference type="GO" id="GO:0071013">
    <property type="term" value="C:catalytic step 2 spliceosome"/>
    <property type="evidence" value="ECO:0007669"/>
    <property type="project" value="TreeGrafter"/>
</dbReference>
<dbReference type="Proteomes" id="UP000054821">
    <property type="component" value="Unassembled WGS sequence"/>
</dbReference>
<dbReference type="RefSeq" id="XP_018659106.1">
    <property type="nucleotide sequence ID" value="XM_018807621.1"/>
</dbReference>
<feature type="compositionally biased region" description="Basic and acidic residues" evidence="3">
    <location>
        <begin position="126"/>
        <end position="138"/>
    </location>
</feature>
<keyword evidence="6" id="KW-1185">Reference proteome</keyword>
<evidence type="ECO:0000259" key="4">
    <source>
        <dbReference type="PROSITE" id="PS50102"/>
    </source>
</evidence>
<dbReference type="InterPro" id="IPR012677">
    <property type="entry name" value="Nucleotide-bd_a/b_plait_sf"/>
</dbReference>
<sequence>MNQIRAIQALNKKEIENGISPDASWHVDYRDTAFVYFGGLPYELSEGDIITIFSQFGEPVFLKLVRDKETGKSKGFGWLKYEDQRSTDLAVDNLGGAEIGGRLLRVDHARYQARDDEDQDEYKIGWEDVQRREGKPVSDDEMSEEEEVQRPMLPEERELALLMRDHDDDDPMKGFLIEEKKKETGTDTTDTTDQDETKEMMADTRELGGKRDRRKKKDLQRENQDEKDIEMTRESAISGTEMFLGEILKSGIGGGTRSLRTDDHIEEMRTAGQTEETATDEMMTGKDAGEGEKTTTTKNVGEIEADLHGAVKINI</sequence>
<feature type="compositionally biased region" description="Basic and acidic residues" evidence="3">
    <location>
        <begin position="195"/>
        <end position="210"/>
    </location>
</feature>
<dbReference type="Gene3D" id="3.30.70.330">
    <property type="match status" value="1"/>
</dbReference>
<accession>A0A2P4ZB12</accession>
<protein>
    <recommendedName>
        <fullName evidence="4">RRM domain-containing protein</fullName>
    </recommendedName>
</protein>
<evidence type="ECO:0000313" key="5">
    <source>
        <dbReference type="EMBL" id="PON21446.1"/>
    </source>
</evidence>
<dbReference type="InterPro" id="IPR051847">
    <property type="entry name" value="RNA_proc/Spliceosome_comp"/>
</dbReference>
<comment type="caution">
    <text evidence="5">The sequence shown here is derived from an EMBL/GenBank/DDBJ whole genome shotgun (WGS) entry which is preliminary data.</text>
</comment>
<dbReference type="EMBL" id="JPDN02000050">
    <property type="protein sequence ID" value="PON21446.1"/>
    <property type="molecule type" value="Genomic_DNA"/>
</dbReference>
<evidence type="ECO:0000256" key="3">
    <source>
        <dbReference type="SAM" id="MobiDB-lite"/>
    </source>
</evidence>
<feature type="compositionally biased region" description="Basic and acidic residues" evidence="3">
    <location>
        <begin position="283"/>
        <end position="295"/>
    </location>
</feature>
<keyword evidence="1 2" id="KW-0694">RNA-binding</keyword>
<evidence type="ECO:0000313" key="6">
    <source>
        <dbReference type="Proteomes" id="UP000054821"/>
    </source>
</evidence>
<dbReference type="PROSITE" id="PS50102">
    <property type="entry name" value="RRM"/>
    <property type="match status" value="1"/>
</dbReference>
<dbReference type="InterPro" id="IPR035979">
    <property type="entry name" value="RBD_domain_sf"/>
</dbReference>